<gene>
    <name evidence="3" type="ORF">SAMN04489712_10533</name>
</gene>
<accession>A0A1H5ZV56</accession>
<dbReference type="AlphaFoldDB" id="A0A1H5ZV56"/>
<protein>
    <submittedName>
        <fullName evidence="3">NhaP-type Na+/H+ or K+/H+ antiporter</fullName>
    </submittedName>
</protein>
<feature type="transmembrane region" description="Helical" evidence="2">
    <location>
        <begin position="346"/>
        <end position="369"/>
    </location>
</feature>
<feature type="transmembrane region" description="Helical" evidence="2">
    <location>
        <begin position="46"/>
        <end position="66"/>
    </location>
</feature>
<dbReference type="OrthoDB" id="517234at2"/>
<keyword evidence="2" id="KW-1133">Transmembrane helix</keyword>
<evidence type="ECO:0000256" key="1">
    <source>
        <dbReference type="SAM" id="MobiDB-lite"/>
    </source>
</evidence>
<dbReference type="RefSeq" id="WP_103938047.1">
    <property type="nucleotide sequence ID" value="NZ_FNVO01000005.1"/>
</dbReference>
<keyword evidence="2" id="KW-0812">Transmembrane</keyword>
<dbReference type="EMBL" id="FNVO01000005">
    <property type="protein sequence ID" value="SEG40413.1"/>
    <property type="molecule type" value="Genomic_DNA"/>
</dbReference>
<feature type="transmembrane region" description="Helical" evidence="2">
    <location>
        <begin position="261"/>
        <end position="284"/>
    </location>
</feature>
<evidence type="ECO:0000313" key="3">
    <source>
        <dbReference type="EMBL" id="SEG40413.1"/>
    </source>
</evidence>
<dbReference type="Proteomes" id="UP000236723">
    <property type="component" value="Unassembled WGS sequence"/>
</dbReference>
<name>A0A1H5ZV56_9ACTN</name>
<evidence type="ECO:0000313" key="4">
    <source>
        <dbReference type="Proteomes" id="UP000236723"/>
    </source>
</evidence>
<keyword evidence="2" id="KW-0472">Membrane</keyword>
<evidence type="ECO:0000256" key="2">
    <source>
        <dbReference type="SAM" id="Phobius"/>
    </source>
</evidence>
<keyword evidence="4" id="KW-1185">Reference proteome</keyword>
<reference evidence="4" key="1">
    <citation type="submission" date="2016-10" db="EMBL/GenBank/DDBJ databases">
        <authorList>
            <person name="Varghese N."/>
            <person name="Submissions S."/>
        </authorList>
    </citation>
    <scope>NUCLEOTIDE SEQUENCE [LARGE SCALE GENOMIC DNA]</scope>
    <source>
        <strain evidence="4">DSM 43163</strain>
    </source>
</reference>
<feature type="transmembrane region" description="Helical" evidence="2">
    <location>
        <begin position="12"/>
        <end position="34"/>
    </location>
</feature>
<organism evidence="3 4">
    <name type="scientific">Thermomonospora echinospora</name>
    <dbReference type="NCBI Taxonomy" id="1992"/>
    <lineage>
        <taxon>Bacteria</taxon>
        <taxon>Bacillati</taxon>
        <taxon>Actinomycetota</taxon>
        <taxon>Actinomycetes</taxon>
        <taxon>Streptosporangiales</taxon>
        <taxon>Thermomonosporaceae</taxon>
        <taxon>Thermomonospora</taxon>
    </lineage>
</organism>
<feature type="region of interest" description="Disordered" evidence="1">
    <location>
        <begin position="389"/>
        <end position="496"/>
    </location>
</feature>
<feature type="transmembrane region" description="Helical" evidence="2">
    <location>
        <begin position="290"/>
        <end position="311"/>
    </location>
</feature>
<feature type="transmembrane region" description="Helical" evidence="2">
    <location>
        <begin position="78"/>
        <end position="100"/>
    </location>
</feature>
<proteinExistence type="predicted"/>
<feature type="compositionally biased region" description="Low complexity" evidence="1">
    <location>
        <begin position="398"/>
        <end position="413"/>
    </location>
</feature>
<feature type="transmembrane region" description="Helical" evidence="2">
    <location>
        <begin position="177"/>
        <end position="203"/>
    </location>
</feature>
<sequence>MNVQKYLGSGSAGGRLAVAAVVTSVGVALGRAAGPGPVMDLVTGEPYFLLVTALLAIGLYSSTHGIELRHLRADLRTVVLAVTVGVLVKAVLITAVMVVLFPGPEALVLGVAVAQIDPLSVSALQHSSRMSERGKALLLSWASFDDPVTTLLTIYAATLSVTLHHLDGSAEFTAFTAGGAGGVLLGLAANLALAAVFTGTWFFVRGRIRARRGSGADLSFAVACGLLLAAAAVAVSQFWMLGIALLGLFVRPVVRGAPEAFARVLDGLTQTAFLLAVLGVGVILSVRVDLAAGLVLGVTAFAAQAVVSVFLTRAQEPGDRIPLAIAQQNGITAIILALLLQPMFPAVVGIVAPAVLVVNVLHLVANALYARYDRGDIAVPLPGARWWAGRSARRRPDPASGRGPGASAALARGIGASGDRTAPEDDHGAEDDRLPEGGLPAESGSTAHSPALVHGTGTGGGPVRPGHVSFGDRPSAGTADPLAPPFGRYPAPPPAGGRLVALIGRFGRWPA</sequence>
<feature type="compositionally biased region" description="Basic and acidic residues" evidence="1">
    <location>
        <begin position="421"/>
        <end position="435"/>
    </location>
</feature>